<feature type="transmembrane region" description="Helical" evidence="2">
    <location>
        <begin position="173"/>
        <end position="194"/>
    </location>
</feature>
<accession>A0A089ZVR4</accession>
<dbReference type="EMBL" id="LN515531">
    <property type="protein sequence ID" value="CEA13926.1"/>
    <property type="molecule type" value="Genomic_DNA"/>
</dbReference>
<evidence type="ECO:0000313" key="5">
    <source>
        <dbReference type="Proteomes" id="UP000029661"/>
    </source>
</evidence>
<evidence type="ECO:0000256" key="1">
    <source>
        <dbReference type="ARBA" id="ARBA00022801"/>
    </source>
</evidence>
<dbReference type="PATRIC" id="fig|2162.9.peg.1634"/>
<keyword evidence="2" id="KW-0472">Membrane</keyword>
<name>A0A089ZVR4_METFO</name>
<dbReference type="STRING" id="2162.BRM9_2087"/>
<dbReference type="KEGG" id="mfc:BRM9_2087"/>
<dbReference type="InterPro" id="IPR042003">
    <property type="entry name" value="Sortase_E"/>
</dbReference>
<feature type="transmembrane region" description="Helical" evidence="2">
    <location>
        <begin position="200"/>
        <end position="219"/>
    </location>
</feature>
<sequence>MKISTFLIIAGMIIISFYALVEVNYYSATQTINQKPGETPYVIIPKIGVDQTINNKSVDYGIYHEPQSAKPGSGTVVLFGHRTLHGSPFLKLDQLQAGDNITLEWPGIGYVEYIVENSTIVPADYRLSVEQGDVLFLITCYPLGSTKERLMIEAKQGKMYPIKTSRVANQQQYYAIAIILAFMVCGTVLSYFYPVKEDKIIIFIATVALTFFLTLGYFFPTPAGAIESNISQITNFLGLGF</sequence>
<dbReference type="Gene3D" id="2.40.260.10">
    <property type="entry name" value="Sortase"/>
    <property type="match status" value="1"/>
</dbReference>
<dbReference type="CDD" id="cd05830">
    <property type="entry name" value="Sortase_E"/>
    <property type="match status" value="1"/>
</dbReference>
<dbReference type="EMBL" id="CP006933">
    <property type="protein sequence ID" value="AIS32889.1"/>
    <property type="molecule type" value="Genomic_DNA"/>
</dbReference>
<keyword evidence="1" id="KW-0378">Hydrolase</keyword>
<reference evidence="3 5" key="1">
    <citation type="submission" date="2013-12" db="EMBL/GenBank/DDBJ databases">
        <title>The complete genome sequence of Methanobacterium sp. BRM9.</title>
        <authorList>
            <consortium name="Pastoral Greenhouse Gas Research Consortium"/>
            <person name="Kelly W.J."/>
            <person name="Leahy S.C."/>
            <person name="Perry R."/>
            <person name="Li D."/>
            <person name="Altermann E."/>
            <person name="Lambie S.C."/>
            <person name="Attwood G.T."/>
        </authorList>
    </citation>
    <scope>NUCLEOTIDE SEQUENCE [LARGE SCALE GENOMIC DNA]</scope>
    <source>
        <strain evidence="3 5">BRM9</strain>
    </source>
</reference>
<dbReference type="InterPro" id="IPR005754">
    <property type="entry name" value="Sortase"/>
</dbReference>
<feature type="transmembrane region" description="Helical" evidence="2">
    <location>
        <begin position="6"/>
        <end position="26"/>
    </location>
</feature>
<dbReference type="KEGG" id="mfi:DSM1535_1594"/>
<keyword evidence="2" id="KW-0812">Transmembrane</keyword>
<dbReference type="GO" id="GO:0016787">
    <property type="term" value="F:hydrolase activity"/>
    <property type="evidence" value="ECO:0007669"/>
    <property type="project" value="UniProtKB-KW"/>
</dbReference>
<evidence type="ECO:0000256" key="2">
    <source>
        <dbReference type="SAM" id="Phobius"/>
    </source>
</evidence>
<dbReference type="RefSeq" id="WP_048073059.1">
    <property type="nucleotide sequence ID" value="NZ_CP006933.1"/>
</dbReference>
<dbReference type="AlphaFoldDB" id="A0A089ZVR4"/>
<evidence type="ECO:0000313" key="4">
    <source>
        <dbReference type="EMBL" id="CEA13926.1"/>
    </source>
</evidence>
<dbReference type="OrthoDB" id="75118at2157"/>
<reference evidence="4" key="2">
    <citation type="submission" date="2014-08" db="EMBL/GenBank/DDBJ databases">
        <authorList>
            <person name="Wibberg D."/>
        </authorList>
    </citation>
    <scope>NUCLEOTIDE SEQUENCE</scope>
</reference>
<dbReference type="SUPFAM" id="SSF63817">
    <property type="entry name" value="Sortase"/>
    <property type="match status" value="1"/>
</dbReference>
<dbReference type="GeneID" id="24793256"/>
<evidence type="ECO:0000313" key="3">
    <source>
        <dbReference type="EMBL" id="AIS32889.1"/>
    </source>
</evidence>
<dbReference type="Proteomes" id="UP000029661">
    <property type="component" value="Chromosome"/>
</dbReference>
<keyword evidence="2" id="KW-1133">Transmembrane helix</keyword>
<proteinExistence type="predicted"/>
<organism evidence="3 5">
    <name type="scientific">Methanobacterium formicicum</name>
    <dbReference type="NCBI Taxonomy" id="2162"/>
    <lineage>
        <taxon>Archaea</taxon>
        <taxon>Methanobacteriati</taxon>
        <taxon>Methanobacteriota</taxon>
        <taxon>Methanomada group</taxon>
        <taxon>Methanobacteria</taxon>
        <taxon>Methanobacteriales</taxon>
        <taxon>Methanobacteriaceae</taxon>
        <taxon>Methanobacterium</taxon>
    </lineage>
</organism>
<dbReference type="InterPro" id="IPR023365">
    <property type="entry name" value="Sortase_dom-sf"/>
</dbReference>
<gene>
    <name evidence="3" type="ORF">BRM9_2087</name>
    <name evidence="4" type="ORF">DSM1535_1594</name>
</gene>
<dbReference type="Pfam" id="PF04203">
    <property type="entry name" value="Sortase"/>
    <property type="match status" value="1"/>
</dbReference>
<protein>
    <submittedName>
        <fullName evidence="4">Peptidase C60 sortase A and B</fullName>
    </submittedName>
    <submittedName>
        <fullName evidence="3">Sortase family protein</fullName>
    </submittedName>
</protein>